<dbReference type="InterPro" id="IPR019887">
    <property type="entry name" value="Tscrpt_reg_AsnC/Lrp_C"/>
</dbReference>
<dbReference type="PROSITE" id="PS50956">
    <property type="entry name" value="HTH_ASNC_2"/>
    <property type="match status" value="1"/>
</dbReference>
<evidence type="ECO:0000256" key="3">
    <source>
        <dbReference type="ARBA" id="ARBA00023163"/>
    </source>
</evidence>
<dbReference type="InterPro" id="IPR000485">
    <property type="entry name" value="AsnC-type_HTH_dom"/>
</dbReference>
<protein>
    <submittedName>
        <fullName evidence="5">DNA-binding Lrp family transcriptional regulator</fullName>
    </submittedName>
</protein>
<dbReference type="GO" id="GO:0005829">
    <property type="term" value="C:cytosol"/>
    <property type="evidence" value="ECO:0007669"/>
    <property type="project" value="TreeGrafter"/>
</dbReference>
<keyword evidence="3" id="KW-0804">Transcription</keyword>
<evidence type="ECO:0000259" key="4">
    <source>
        <dbReference type="PROSITE" id="PS50956"/>
    </source>
</evidence>
<gene>
    <name evidence="5" type="ORF">E9229_000030</name>
</gene>
<dbReference type="Gene3D" id="3.30.70.920">
    <property type="match status" value="1"/>
</dbReference>
<evidence type="ECO:0000313" key="6">
    <source>
        <dbReference type="Proteomes" id="UP000523000"/>
    </source>
</evidence>
<dbReference type="Pfam" id="PF13412">
    <property type="entry name" value="HTH_24"/>
    <property type="match status" value="1"/>
</dbReference>
<dbReference type="InterPro" id="IPR036390">
    <property type="entry name" value="WH_DNA-bd_sf"/>
</dbReference>
<dbReference type="InterPro" id="IPR036388">
    <property type="entry name" value="WH-like_DNA-bd_sf"/>
</dbReference>
<organism evidence="5 6">
    <name type="scientific">Paeniglutamicibacter cryotolerans</name>
    <dbReference type="NCBI Taxonomy" id="670079"/>
    <lineage>
        <taxon>Bacteria</taxon>
        <taxon>Bacillati</taxon>
        <taxon>Actinomycetota</taxon>
        <taxon>Actinomycetes</taxon>
        <taxon>Micrococcales</taxon>
        <taxon>Micrococcaceae</taxon>
        <taxon>Paeniglutamicibacter</taxon>
    </lineage>
</organism>
<accession>A0A839QCJ3</accession>
<dbReference type="SMART" id="SM00344">
    <property type="entry name" value="HTH_ASNC"/>
    <property type="match status" value="1"/>
</dbReference>
<keyword evidence="1" id="KW-0805">Transcription regulation</keyword>
<dbReference type="SUPFAM" id="SSF54909">
    <property type="entry name" value="Dimeric alpha+beta barrel"/>
    <property type="match status" value="1"/>
</dbReference>
<dbReference type="RefSeq" id="WP_183509182.1">
    <property type="nucleotide sequence ID" value="NZ_BAABGK010000092.1"/>
</dbReference>
<dbReference type="Gene3D" id="1.10.10.10">
    <property type="entry name" value="Winged helix-like DNA-binding domain superfamily/Winged helix DNA-binding domain"/>
    <property type="match status" value="1"/>
</dbReference>
<dbReference type="Pfam" id="PF01037">
    <property type="entry name" value="AsnC_trans_reg"/>
    <property type="match status" value="1"/>
</dbReference>
<dbReference type="Proteomes" id="UP000523000">
    <property type="component" value="Unassembled WGS sequence"/>
</dbReference>
<sequence length="171" mass="18282">MSALAAPSAPLPLDAVDRRIIAELVADAKISNATLAQRTGIAPSTALLRTRQLVERGVLLGYHAEVSLPAVGRGVQALISVRLRIHDREKIDIFTERFPRLPEVLSMFHVSGATDYLLHIAVASTDALRDWVLDNLATDSSVGHTETTLVFGHHKGLGGPVPDLDPDTAAA</sequence>
<feature type="domain" description="HTH asnC-type" evidence="4">
    <location>
        <begin position="13"/>
        <end position="74"/>
    </location>
</feature>
<dbReference type="GO" id="GO:0043200">
    <property type="term" value="P:response to amino acid"/>
    <property type="evidence" value="ECO:0007669"/>
    <property type="project" value="TreeGrafter"/>
</dbReference>
<dbReference type="InterPro" id="IPR011008">
    <property type="entry name" value="Dimeric_a/b-barrel"/>
</dbReference>
<name>A0A839QCJ3_9MICC</name>
<dbReference type="PANTHER" id="PTHR30154:SF54">
    <property type="entry name" value="POSSIBLE TRANSCRIPTIONAL REGULATORY PROTEIN (PROBABLY LRP_ASNC-FAMILY)"/>
    <property type="match status" value="1"/>
</dbReference>
<reference evidence="5 6" key="1">
    <citation type="submission" date="2020-08" db="EMBL/GenBank/DDBJ databases">
        <title>Sequencing the genomes of 1000 actinobacteria strains.</title>
        <authorList>
            <person name="Klenk H.-P."/>
        </authorList>
    </citation>
    <scope>NUCLEOTIDE SEQUENCE [LARGE SCALE GENOMIC DNA]</scope>
    <source>
        <strain evidence="5 6">DSM 22826</strain>
    </source>
</reference>
<evidence type="ECO:0000313" key="5">
    <source>
        <dbReference type="EMBL" id="MBB2993839.1"/>
    </source>
</evidence>
<keyword evidence="6" id="KW-1185">Reference proteome</keyword>
<evidence type="ECO:0000256" key="1">
    <source>
        <dbReference type="ARBA" id="ARBA00023015"/>
    </source>
</evidence>
<dbReference type="AlphaFoldDB" id="A0A839QCJ3"/>
<proteinExistence type="predicted"/>
<dbReference type="EMBL" id="JACHVS010000001">
    <property type="protein sequence ID" value="MBB2993839.1"/>
    <property type="molecule type" value="Genomic_DNA"/>
</dbReference>
<evidence type="ECO:0000256" key="2">
    <source>
        <dbReference type="ARBA" id="ARBA00023125"/>
    </source>
</evidence>
<dbReference type="InterPro" id="IPR019888">
    <property type="entry name" value="Tscrpt_reg_AsnC-like"/>
</dbReference>
<dbReference type="GO" id="GO:0043565">
    <property type="term" value="F:sequence-specific DNA binding"/>
    <property type="evidence" value="ECO:0007669"/>
    <property type="project" value="InterPro"/>
</dbReference>
<keyword evidence="2 5" id="KW-0238">DNA-binding</keyword>
<dbReference type="PANTHER" id="PTHR30154">
    <property type="entry name" value="LEUCINE-RESPONSIVE REGULATORY PROTEIN"/>
    <property type="match status" value="1"/>
</dbReference>
<dbReference type="SUPFAM" id="SSF46785">
    <property type="entry name" value="Winged helix' DNA-binding domain"/>
    <property type="match status" value="1"/>
</dbReference>
<dbReference type="PRINTS" id="PR00033">
    <property type="entry name" value="HTHASNC"/>
</dbReference>
<comment type="caution">
    <text evidence="5">The sequence shown here is derived from an EMBL/GenBank/DDBJ whole genome shotgun (WGS) entry which is preliminary data.</text>
</comment>